<feature type="region of interest" description="Disordered" evidence="1">
    <location>
        <begin position="1"/>
        <end position="67"/>
    </location>
</feature>
<feature type="region of interest" description="Disordered" evidence="1">
    <location>
        <begin position="77"/>
        <end position="96"/>
    </location>
</feature>
<reference evidence="2" key="2">
    <citation type="journal article" date="2022" name="Syst. Appl. Microbiol.">
        <title>Physiological and genomic characterisation of Luteimonas fraxinea sp. nov., a bacterial species associated with trees tolerant to ash dieback.</title>
        <authorList>
            <person name="Ulrich K."/>
            <person name="Becker R."/>
            <person name="Behrendt U."/>
            <person name="Kube M."/>
            <person name="Schneck V."/>
            <person name="Ulrich A."/>
        </authorList>
    </citation>
    <scope>NUCLEOTIDE SEQUENCE</scope>
    <source>
        <strain evidence="2">A1P009</strain>
    </source>
</reference>
<evidence type="ECO:0000313" key="2">
    <source>
        <dbReference type="EMBL" id="MCD9098930.1"/>
    </source>
</evidence>
<accession>A0ABS8UJ30</accession>
<dbReference type="Proteomes" id="UP001430360">
    <property type="component" value="Unassembled WGS sequence"/>
</dbReference>
<feature type="compositionally biased region" description="Polar residues" evidence="1">
    <location>
        <begin position="83"/>
        <end position="96"/>
    </location>
</feature>
<keyword evidence="3" id="KW-1185">Reference proteome</keyword>
<dbReference type="RefSeq" id="WP_232138365.1">
    <property type="nucleotide sequence ID" value="NZ_CP089507.1"/>
</dbReference>
<comment type="caution">
    <text evidence="2">The sequence shown here is derived from an EMBL/GenBank/DDBJ whole genome shotgun (WGS) entry which is preliminary data.</text>
</comment>
<evidence type="ECO:0000313" key="3">
    <source>
        <dbReference type="Proteomes" id="UP001430360"/>
    </source>
</evidence>
<gene>
    <name evidence="2" type="ORF">LTT95_18545</name>
</gene>
<organism evidence="2 3">
    <name type="scientific">Luteimonas fraxinea</name>
    <dbReference type="NCBI Taxonomy" id="2901869"/>
    <lineage>
        <taxon>Bacteria</taxon>
        <taxon>Pseudomonadati</taxon>
        <taxon>Pseudomonadota</taxon>
        <taxon>Gammaproteobacteria</taxon>
        <taxon>Lysobacterales</taxon>
        <taxon>Lysobacteraceae</taxon>
        <taxon>Luteimonas</taxon>
    </lineage>
</organism>
<sequence length="241" mass="26123">MSVQRNDSASRPPDQAARNRQVDREAKADTKDTPPRERVDQFRSMMQQARGDMQGLQGESELSSGGLLQGEGELQEGEMAELASQQEATKSRQSLTDVVDARTFRQQHDNGFGSLHTPGMESAAILQAQMALRDGAPAAAPAAAASNAGQLFDMMEKHVRQMAVHDARDPGGDGQVLLRMSDATLPGTDLLLSKSADGWVLRADSRSRESFDAIREAGPQLAKRFAEQNLGTLTIDPHYHG</sequence>
<protein>
    <recommendedName>
        <fullName evidence="4">Flagellar hook-length control protein FliK</fullName>
    </recommendedName>
</protein>
<evidence type="ECO:0000256" key="1">
    <source>
        <dbReference type="SAM" id="MobiDB-lite"/>
    </source>
</evidence>
<reference evidence="2" key="1">
    <citation type="submission" date="2021-12" db="EMBL/GenBank/DDBJ databases">
        <authorList>
            <person name="Ulrich A."/>
        </authorList>
    </citation>
    <scope>NUCLEOTIDE SEQUENCE</scope>
    <source>
        <strain evidence="2">A1P009</strain>
    </source>
</reference>
<evidence type="ECO:0008006" key="4">
    <source>
        <dbReference type="Google" id="ProtNLM"/>
    </source>
</evidence>
<proteinExistence type="predicted"/>
<dbReference type="EMBL" id="JAJQKU010000010">
    <property type="protein sequence ID" value="MCD9098930.1"/>
    <property type="molecule type" value="Genomic_DNA"/>
</dbReference>
<feature type="compositionally biased region" description="Low complexity" evidence="1">
    <location>
        <begin position="54"/>
        <end position="67"/>
    </location>
</feature>
<name>A0ABS8UJ30_9GAMM</name>
<feature type="compositionally biased region" description="Basic and acidic residues" evidence="1">
    <location>
        <begin position="20"/>
        <end position="41"/>
    </location>
</feature>